<dbReference type="InterPro" id="IPR052031">
    <property type="entry name" value="Membrane_Transporter-Flippase"/>
</dbReference>
<dbReference type="NCBIfam" id="TIGR00797">
    <property type="entry name" value="matE"/>
    <property type="match status" value="1"/>
</dbReference>
<dbReference type="RefSeq" id="WP_217777874.1">
    <property type="nucleotide sequence ID" value="NZ_JAHRWL010000001.1"/>
</dbReference>
<keyword evidence="9" id="KW-1185">Reference proteome</keyword>
<reference evidence="8" key="1">
    <citation type="submission" date="2021-06" db="EMBL/GenBank/DDBJ databases">
        <title>Thalassococcus sp. CAU 1522 isolated from sea sand, Republic of Korea.</title>
        <authorList>
            <person name="Kim W."/>
        </authorList>
    </citation>
    <scope>NUCLEOTIDE SEQUENCE</scope>
    <source>
        <strain evidence="8">CAU 1522</strain>
    </source>
</reference>
<feature type="transmembrane region" description="Helical" evidence="7">
    <location>
        <begin position="31"/>
        <end position="50"/>
    </location>
</feature>
<dbReference type="PIRSF" id="PIRSF006603">
    <property type="entry name" value="DinF"/>
    <property type="match status" value="1"/>
</dbReference>
<feature type="transmembrane region" description="Helical" evidence="7">
    <location>
        <begin position="328"/>
        <end position="349"/>
    </location>
</feature>
<evidence type="ECO:0000313" key="9">
    <source>
        <dbReference type="Proteomes" id="UP001166293"/>
    </source>
</evidence>
<feature type="transmembrane region" description="Helical" evidence="7">
    <location>
        <begin position="369"/>
        <end position="389"/>
    </location>
</feature>
<evidence type="ECO:0000256" key="2">
    <source>
        <dbReference type="ARBA" id="ARBA00022448"/>
    </source>
</evidence>
<evidence type="ECO:0000256" key="1">
    <source>
        <dbReference type="ARBA" id="ARBA00004429"/>
    </source>
</evidence>
<evidence type="ECO:0000313" key="8">
    <source>
        <dbReference type="EMBL" id="MBV2360103.1"/>
    </source>
</evidence>
<keyword evidence="5 7" id="KW-1133">Transmembrane helix</keyword>
<dbReference type="InterPro" id="IPR002528">
    <property type="entry name" value="MATE_fam"/>
</dbReference>
<organism evidence="8 9">
    <name type="scientific">Thalassococcus arenae</name>
    <dbReference type="NCBI Taxonomy" id="2851652"/>
    <lineage>
        <taxon>Bacteria</taxon>
        <taxon>Pseudomonadati</taxon>
        <taxon>Pseudomonadota</taxon>
        <taxon>Alphaproteobacteria</taxon>
        <taxon>Rhodobacterales</taxon>
        <taxon>Roseobacteraceae</taxon>
        <taxon>Thalassococcus</taxon>
    </lineage>
</organism>
<name>A0ABS6N8H6_9RHOB</name>
<feature type="transmembrane region" description="Helical" evidence="7">
    <location>
        <begin position="396"/>
        <end position="416"/>
    </location>
</feature>
<protein>
    <submittedName>
        <fullName evidence="8">MATE family efflux transporter</fullName>
    </submittedName>
</protein>
<evidence type="ECO:0000256" key="6">
    <source>
        <dbReference type="ARBA" id="ARBA00023136"/>
    </source>
</evidence>
<feature type="transmembrane region" description="Helical" evidence="7">
    <location>
        <begin position="295"/>
        <end position="316"/>
    </location>
</feature>
<keyword evidence="6 7" id="KW-0472">Membrane</keyword>
<dbReference type="InterPro" id="IPR048279">
    <property type="entry name" value="MdtK-like"/>
</dbReference>
<dbReference type="PANTHER" id="PTHR43549">
    <property type="entry name" value="MULTIDRUG RESISTANCE PROTEIN YPNP-RELATED"/>
    <property type="match status" value="1"/>
</dbReference>
<dbReference type="EMBL" id="JAHRWL010000001">
    <property type="protein sequence ID" value="MBV2360103.1"/>
    <property type="molecule type" value="Genomic_DNA"/>
</dbReference>
<evidence type="ECO:0000256" key="3">
    <source>
        <dbReference type="ARBA" id="ARBA00022475"/>
    </source>
</evidence>
<keyword evidence="2" id="KW-0813">Transport</keyword>
<feature type="transmembrane region" description="Helical" evidence="7">
    <location>
        <begin position="145"/>
        <end position="166"/>
    </location>
</feature>
<feature type="transmembrane region" description="Helical" evidence="7">
    <location>
        <begin position="207"/>
        <end position="227"/>
    </location>
</feature>
<feature type="transmembrane region" description="Helical" evidence="7">
    <location>
        <begin position="102"/>
        <end position="125"/>
    </location>
</feature>
<comment type="subcellular location">
    <subcellularLocation>
        <location evidence="1">Cell inner membrane</location>
        <topology evidence="1">Multi-pass membrane protein</topology>
    </subcellularLocation>
</comment>
<dbReference type="PANTHER" id="PTHR43549:SF3">
    <property type="entry name" value="MULTIDRUG RESISTANCE PROTEIN YPNP-RELATED"/>
    <property type="match status" value="1"/>
</dbReference>
<dbReference type="Pfam" id="PF01554">
    <property type="entry name" value="MatE"/>
    <property type="match status" value="2"/>
</dbReference>
<evidence type="ECO:0000256" key="4">
    <source>
        <dbReference type="ARBA" id="ARBA00022692"/>
    </source>
</evidence>
<comment type="caution">
    <text evidence="8">The sequence shown here is derived from an EMBL/GenBank/DDBJ whole genome shotgun (WGS) entry which is preliminary data.</text>
</comment>
<keyword evidence="4 7" id="KW-0812">Transmembrane</keyword>
<sequence>MPGNDDTEAASKRDLNSGPVGHALFRVSAPMSIGILGVLSVGLADAAFLARAGQTELAAIGFIYPAIIALTSLAIGMGAGTSAVVSQALGRSGGSDETSARLALHALIFAFALGIAVALVFHFAAPFVFRLMGAKGAVMEGILTYTPWWCASFAPMVAGMGLNAVFRAGGESRIAATVMTLQSLINIALDPIFIFGFWLVPALGIEGAGIATFIARLLGAAGLLVFAMRTGRLSLSRDCLRGLDKTLARVTRIGAPAALSNAINPLGLSFVTAAVATLGDAAVGGFGAATRVQSLFFVPMLALSAGIGPVVGQAWGADRRDRAQSATALTFLVCLGYGAVLCAALLAFAPWVAQLVTNGEAPAGYASQYLRWVSVGFFGYGILVTANAAMNARDRALWSMSLSAGRIVLVYVPLAWAGVMVFGYAGILGAALLANLLAAAAAILLCRAVGLLPRQPEPVETAAQRLPGD</sequence>
<keyword evidence="3" id="KW-1003">Cell membrane</keyword>
<feature type="transmembrane region" description="Helical" evidence="7">
    <location>
        <begin position="422"/>
        <end position="446"/>
    </location>
</feature>
<feature type="transmembrane region" description="Helical" evidence="7">
    <location>
        <begin position="178"/>
        <end position="201"/>
    </location>
</feature>
<feature type="transmembrane region" description="Helical" evidence="7">
    <location>
        <begin position="62"/>
        <end position="90"/>
    </location>
</feature>
<gene>
    <name evidence="8" type="ORF">KUH32_09985</name>
</gene>
<evidence type="ECO:0000256" key="7">
    <source>
        <dbReference type="SAM" id="Phobius"/>
    </source>
</evidence>
<proteinExistence type="predicted"/>
<accession>A0ABS6N8H6</accession>
<feature type="transmembrane region" description="Helical" evidence="7">
    <location>
        <begin position="266"/>
        <end position="289"/>
    </location>
</feature>
<dbReference type="Proteomes" id="UP001166293">
    <property type="component" value="Unassembled WGS sequence"/>
</dbReference>
<evidence type="ECO:0000256" key="5">
    <source>
        <dbReference type="ARBA" id="ARBA00022989"/>
    </source>
</evidence>